<dbReference type="Proteomes" id="UP000611227">
    <property type="component" value="Unassembled WGS sequence"/>
</dbReference>
<evidence type="ECO:0000256" key="3">
    <source>
        <dbReference type="ARBA" id="ARBA00022989"/>
    </source>
</evidence>
<evidence type="ECO:0000256" key="1">
    <source>
        <dbReference type="ARBA" id="ARBA00004167"/>
    </source>
</evidence>
<protein>
    <submittedName>
        <fullName evidence="8">PCD10 protein</fullName>
    </submittedName>
</protein>
<feature type="non-terminal residue" evidence="8">
    <location>
        <position position="61"/>
    </location>
</feature>
<keyword evidence="4" id="KW-0472">Membrane</keyword>
<dbReference type="InterPro" id="IPR015919">
    <property type="entry name" value="Cadherin-like_sf"/>
</dbReference>
<dbReference type="GO" id="GO:0016020">
    <property type="term" value="C:membrane"/>
    <property type="evidence" value="ECO:0007669"/>
    <property type="project" value="UniProtKB-SubCell"/>
</dbReference>
<keyword evidence="2" id="KW-0812">Transmembrane</keyword>
<dbReference type="InterPro" id="IPR050174">
    <property type="entry name" value="Protocadherin/Cadherin-CA"/>
</dbReference>
<keyword evidence="5" id="KW-0325">Glycoprotein</keyword>
<gene>
    <name evidence="8" type="primary">Pcdh10_2</name>
    <name evidence="8" type="ORF">RAMSUL_R15443</name>
</gene>
<dbReference type="GO" id="GO:0007156">
    <property type="term" value="P:homophilic cell adhesion via plasma membrane adhesion molecules"/>
    <property type="evidence" value="ECO:0007669"/>
    <property type="project" value="InterPro"/>
</dbReference>
<sequence>TPKFSRDIYEVRLPENSPPGQLVVRVVATDPDEGSNGKVQYTFSQASDGSQQFFELNPETG</sequence>
<keyword evidence="6" id="KW-0106">Calcium</keyword>
<dbReference type="PROSITE" id="PS50268">
    <property type="entry name" value="CADHERIN_2"/>
    <property type="match status" value="1"/>
</dbReference>
<dbReference type="AlphaFoldDB" id="A0A852CNM3"/>
<dbReference type="InterPro" id="IPR002126">
    <property type="entry name" value="Cadherin-like_dom"/>
</dbReference>
<name>A0A852CNM3_9PICI</name>
<reference evidence="8" key="1">
    <citation type="submission" date="2019-09" db="EMBL/GenBank/DDBJ databases">
        <title>Bird 10,000 Genomes (B10K) Project - Family phase.</title>
        <authorList>
            <person name="Zhang G."/>
        </authorList>
    </citation>
    <scope>NUCLEOTIDE SEQUENCE</scope>
    <source>
        <strain evidence="8">B10K-DU-001-30</strain>
        <tissue evidence="8">Muscle</tissue>
    </source>
</reference>
<dbReference type="Gene3D" id="2.60.40.60">
    <property type="entry name" value="Cadherins"/>
    <property type="match status" value="1"/>
</dbReference>
<evidence type="ECO:0000313" key="9">
    <source>
        <dbReference type="Proteomes" id="UP000611227"/>
    </source>
</evidence>
<organism evidence="8 9">
    <name type="scientific">Ramphastos sulfuratus</name>
    <dbReference type="NCBI Taxonomy" id="322582"/>
    <lineage>
        <taxon>Eukaryota</taxon>
        <taxon>Metazoa</taxon>
        <taxon>Chordata</taxon>
        <taxon>Craniata</taxon>
        <taxon>Vertebrata</taxon>
        <taxon>Euteleostomi</taxon>
        <taxon>Archelosauria</taxon>
        <taxon>Archosauria</taxon>
        <taxon>Dinosauria</taxon>
        <taxon>Saurischia</taxon>
        <taxon>Theropoda</taxon>
        <taxon>Coelurosauria</taxon>
        <taxon>Aves</taxon>
        <taxon>Neognathae</taxon>
        <taxon>Neoaves</taxon>
        <taxon>Telluraves</taxon>
        <taxon>Coraciimorphae</taxon>
        <taxon>Piciformes</taxon>
        <taxon>Ramphastidae</taxon>
        <taxon>Ramphastos</taxon>
    </lineage>
</organism>
<evidence type="ECO:0000259" key="7">
    <source>
        <dbReference type="PROSITE" id="PS50268"/>
    </source>
</evidence>
<evidence type="ECO:0000256" key="2">
    <source>
        <dbReference type="ARBA" id="ARBA00022692"/>
    </source>
</evidence>
<feature type="non-terminal residue" evidence="8">
    <location>
        <position position="1"/>
    </location>
</feature>
<comment type="caution">
    <text evidence="8">The sequence shown here is derived from an EMBL/GenBank/DDBJ whole genome shotgun (WGS) entry which is preliminary data.</text>
</comment>
<dbReference type="EMBL" id="WBNM01037296">
    <property type="protein sequence ID" value="NXP80600.1"/>
    <property type="molecule type" value="Genomic_DNA"/>
</dbReference>
<keyword evidence="3" id="KW-1133">Transmembrane helix</keyword>
<evidence type="ECO:0000256" key="5">
    <source>
        <dbReference type="ARBA" id="ARBA00023180"/>
    </source>
</evidence>
<accession>A0A852CNM3</accession>
<dbReference type="PANTHER" id="PTHR24028">
    <property type="entry name" value="CADHERIN-87A"/>
    <property type="match status" value="1"/>
</dbReference>
<dbReference type="SUPFAM" id="SSF49313">
    <property type="entry name" value="Cadherin-like"/>
    <property type="match status" value="1"/>
</dbReference>
<dbReference type="PANTHER" id="PTHR24028:SF329">
    <property type="entry name" value="CADHERIN DOMAIN-CONTAINING PROTEIN"/>
    <property type="match status" value="1"/>
</dbReference>
<evidence type="ECO:0000256" key="4">
    <source>
        <dbReference type="ARBA" id="ARBA00023136"/>
    </source>
</evidence>
<dbReference type="CDD" id="cd11304">
    <property type="entry name" value="Cadherin_repeat"/>
    <property type="match status" value="1"/>
</dbReference>
<keyword evidence="9" id="KW-1185">Reference proteome</keyword>
<comment type="subcellular location">
    <subcellularLocation>
        <location evidence="1">Membrane</location>
        <topology evidence="1">Single-pass membrane protein</topology>
    </subcellularLocation>
</comment>
<proteinExistence type="predicted"/>
<evidence type="ECO:0000256" key="6">
    <source>
        <dbReference type="PROSITE-ProRule" id="PRU00043"/>
    </source>
</evidence>
<dbReference type="GO" id="GO:0005509">
    <property type="term" value="F:calcium ion binding"/>
    <property type="evidence" value="ECO:0007669"/>
    <property type="project" value="UniProtKB-UniRule"/>
</dbReference>
<feature type="domain" description="Cadherin" evidence="7">
    <location>
        <begin position="5"/>
        <end position="61"/>
    </location>
</feature>
<evidence type="ECO:0000313" key="8">
    <source>
        <dbReference type="EMBL" id="NXP80600.1"/>
    </source>
</evidence>
<dbReference type="Pfam" id="PF00028">
    <property type="entry name" value="Cadherin"/>
    <property type="match status" value="1"/>
</dbReference>